<dbReference type="Pfam" id="PF01068">
    <property type="entry name" value="DNA_ligase_A_M"/>
    <property type="match status" value="1"/>
</dbReference>
<dbReference type="Pfam" id="PF04679">
    <property type="entry name" value="DNA_ligase_A_C"/>
    <property type="match status" value="1"/>
</dbReference>
<dbReference type="PANTHER" id="PTHR45674:SF4">
    <property type="entry name" value="DNA LIGASE 1"/>
    <property type="match status" value="1"/>
</dbReference>
<dbReference type="Gene3D" id="2.40.50.140">
    <property type="entry name" value="Nucleic acid-binding proteins"/>
    <property type="match status" value="1"/>
</dbReference>
<organism evidence="7 8">
    <name type="scientific">Nocardia sputorum</name>
    <dbReference type="NCBI Taxonomy" id="2984338"/>
    <lineage>
        <taxon>Bacteria</taxon>
        <taxon>Bacillati</taxon>
        <taxon>Actinomycetota</taxon>
        <taxon>Actinomycetes</taxon>
        <taxon>Mycobacteriales</taxon>
        <taxon>Nocardiaceae</taxon>
        <taxon>Nocardia</taxon>
    </lineage>
</organism>
<dbReference type="InterPro" id="IPR014146">
    <property type="entry name" value="LigD_ligase_dom"/>
</dbReference>
<comment type="catalytic activity">
    <reaction evidence="4">
        <text>ATP + (deoxyribonucleotide)n-3'-hydroxyl + 5'-phospho-(deoxyribonucleotide)m = (deoxyribonucleotide)n+m + AMP + diphosphate.</text>
        <dbReference type="EC" id="6.5.1.1"/>
    </reaction>
</comment>
<gene>
    <name evidence="7" type="ORF">IFM12276_26510</name>
</gene>
<dbReference type="Proteomes" id="UP001317870">
    <property type="component" value="Chromosome"/>
</dbReference>
<evidence type="ECO:0000256" key="5">
    <source>
        <dbReference type="SAM" id="MobiDB-lite"/>
    </source>
</evidence>
<evidence type="ECO:0000313" key="7">
    <source>
        <dbReference type="EMBL" id="BDT99622.1"/>
    </source>
</evidence>
<dbReference type="NCBIfam" id="TIGR02779">
    <property type="entry name" value="NHEJ_ligase_lig"/>
    <property type="match status" value="1"/>
</dbReference>
<dbReference type="SUPFAM" id="SSF56091">
    <property type="entry name" value="DNA ligase/mRNA capping enzyme, catalytic domain"/>
    <property type="match status" value="1"/>
</dbReference>
<dbReference type="Gene3D" id="3.30.1490.70">
    <property type="match status" value="1"/>
</dbReference>
<protein>
    <recommendedName>
        <fullName evidence="2">DNA ligase (ATP)</fullName>
        <ecNumber evidence="2">6.5.1.1</ecNumber>
    </recommendedName>
</protein>
<accession>A0ABM8CXA6</accession>
<dbReference type="EC" id="6.5.1.1" evidence="2"/>
<evidence type="ECO:0000313" key="8">
    <source>
        <dbReference type="Proteomes" id="UP001317870"/>
    </source>
</evidence>
<evidence type="ECO:0000256" key="4">
    <source>
        <dbReference type="ARBA" id="ARBA00034003"/>
    </source>
</evidence>
<reference evidence="7 8" key="1">
    <citation type="submission" date="2022-11" db="EMBL/GenBank/DDBJ databases">
        <title>Genome Sequencing of Nocardia sp. ON39_IFM12276 and assembly.</title>
        <authorList>
            <person name="Shimojima M."/>
            <person name="Toyokawa M."/>
            <person name="Uesaka K."/>
        </authorList>
    </citation>
    <scope>NUCLEOTIDE SEQUENCE [LARGE SCALE GENOMIC DNA]</scope>
    <source>
        <strain evidence="7 8">IFM 12276</strain>
    </source>
</reference>
<dbReference type="InterPro" id="IPR050191">
    <property type="entry name" value="ATP-dep_DNA_ligase"/>
</dbReference>
<dbReference type="InterPro" id="IPR016059">
    <property type="entry name" value="DNA_ligase_ATP-dep_CS"/>
</dbReference>
<evidence type="ECO:0000259" key="6">
    <source>
        <dbReference type="PROSITE" id="PS50160"/>
    </source>
</evidence>
<comment type="similarity">
    <text evidence="1">Belongs to the ATP-dependent DNA ligase family.</text>
</comment>
<dbReference type="InterPro" id="IPR012310">
    <property type="entry name" value="DNA_ligase_ATP-dep_cent"/>
</dbReference>
<dbReference type="PROSITE" id="PS00697">
    <property type="entry name" value="DNA_LIGASE_A1"/>
    <property type="match status" value="1"/>
</dbReference>
<dbReference type="Gene3D" id="3.30.470.30">
    <property type="entry name" value="DNA ligase/mRNA capping enzyme"/>
    <property type="match status" value="1"/>
</dbReference>
<dbReference type="CDD" id="cd07971">
    <property type="entry name" value="OBF_DNA_ligase_LigD"/>
    <property type="match status" value="1"/>
</dbReference>
<keyword evidence="3" id="KW-0436">Ligase</keyword>
<dbReference type="InterPro" id="IPR012340">
    <property type="entry name" value="NA-bd_OB-fold"/>
</dbReference>
<dbReference type="EMBL" id="AP026978">
    <property type="protein sequence ID" value="BDT99622.1"/>
    <property type="molecule type" value="Genomic_DNA"/>
</dbReference>
<sequence length="320" mass="35511">MLSAPAPMLAVSGRPPRDHGRWAFEMKWDGIRAIARCRDGECRLYSRNNRDLSGSFPELSAVLADLGERGGLILDGEIVAPDPATGAPSFGRLQRRMHVVSPSAELLRAFPAQYLAFDLLTVGEVSLLSLPYTERRERLAELALDRPLARTPPYYADIDPMVLMDVAREHGLEGIVAKRLDSAYYPGRRSPVWIKTPLRKTTEVVVAGWLPGTGRFSATFGSLALGAYNDRDQLVHIGNVGTGWTMPDRRSLQARLNELSRPDTPFDVPPPRAIAAAAHWVEPVLVADIEYREATPEGLRHPSWRGLRPDKTPREVKLPE</sequence>
<evidence type="ECO:0000256" key="2">
    <source>
        <dbReference type="ARBA" id="ARBA00012727"/>
    </source>
</evidence>
<feature type="region of interest" description="Disordered" evidence="5">
    <location>
        <begin position="298"/>
        <end position="320"/>
    </location>
</feature>
<dbReference type="InterPro" id="IPR012309">
    <property type="entry name" value="DNA_ligase_ATP-dep_C"/>
</dbReference>
<evidence type="ECO:0000256" key="1">
    <source>
        <dbReference type="ARBA" id="ARBA00007572"/>
    </source>
</evidence>
<dbReference type="CDD" id="cd07906">
    <property type="entry name" value="Adenylation_DNA_ligase_LigD_LigC"/>
    <property type="match status" value="1"/>
</dbReference>
<dbReference type="PROSITE" id="PS50160">
    <property type="entry name" value="DNA_LIGASE_A3"/>
    <property type="match status" value="1"/>
</dbReference>
<proteinExistence type="inferred from homology"/>
<name>A0ABM8CXA6_9NOCA</name>
<dbReference type="PANTHER" id="PTHR45674">
    <property type="entry name" value="DNA LIGASE 1/3 FAMILY MEMBER"/>
    <property type="match status" value="1"/>
</dbReference>
<keyword evidence="8" id="KW-1185">Reference proteome</keyword>
<evidence type="ECO:0000256" key="3">
    <source>
        <dbReference type="ARBA" id="ARBA00022598"/>
    </source>
</evidence>
<feature type="compositionally biased region" description="Basic and acidic residues" evidence="5">
    <location>
        <begin position="307"/>
        <end position="320"/>
    </location>
</feature>
<dbReference type="SUPFAM" id="SSF50249">
    <property type="entry name" value="Nucleic acid-binding proteins"/>
    <property type="match status" value="1"/>
</dbReference>
<feature type="domain" description="ATP-dependent DNA ligase family profile" evidence="6">
    <location>
        <begin position="114"/>
        <end position="229"/>
    </location>
</feature>